<dbReference type="SMART" id="SM00091">
    <property type="entry name" value="PAS"/>
    <property type="match status" value="1"/>
</dbReference>
<dbReference type="InterPro" id="IPR004358">
    <property type="entry name" value="Sig_transdc_His_kin-like_C"/>
</dbReference>
<dbReference type="InterPro" id="IPR035965">
    <property type="entry name" value="PAS-like_dom_sf"/>
</dbReference>
<dbReference type="PROSITE" id="PS50109">
    <property type="entry name" value="HIS_KIN"/>
    <property type="match status" value="1"/>
</dbReference>
<evidence type="ECO:0000256" key="3">
    <source>
        <dbReference type="ARBA" id="ARBA00012438"/>
    </source>
</evidence>
<evidence type="ECO:0000256" key="4">
    <source>
        <dbReference type="ARBA" id="ARBA00022553"/>
    </source>
</evidence>
<evidence type="ECO:0000256" key="2">
    <source>
        <dbReference type="ARBA" id="ARBA00004370"/>
    </source>
</evidence>
<accession>A0A512HA51</accession>
<dbReference type="CDD" id="cd00082">
    <property type="entry name" value="HisKA"/>
    <property type="match status" value="1"/>
</dbReference>
<dbReference type="InterPro" id="IPR005467">
    <property type="entry name" value="His_kinase_dom"/>
</dbReference>
<dbReference type="PANTHER" id="PTHR43047">
    <property type="entry name" value="TWO-COMPONENT HISTIDINE PROTEIN KINASE"/>
    <property type="match status" value="1"/>
</dbReference>
<dbReference type="SUPFAM" id="SSF55874">
    <property type="entry name" value="ATPase domain of HSP90 chaperone/DNA topoisomerase II/histidine kinase"/>
    <property type="match status" value="1"/>
</dbReference>
<dbReference type="EC" id="2.7.13.3" evidence="3"/>
<dbReference type="AlphaFoldDB" id="A0A512HA51"/>
<comment type="subcellular location">
    <subcellularLocation>
        <location evidence="2">Membrane</location>
    </subcellularLocation>
</comment>
<keyword evidence="9" id="KW-0902">Two-component regulatory system</keyword>
<feature type="domain" description="PAS" evidence="14">
    <location>
        <begin position="386"/>
        <end position="424"/>
    </location>
</feature>
<comment type="caution">
    <text evidence="15">The sequence shown here is derived from an EMBL/GenBank/DDBJ whole genome shotgun (WGS) entry which is preliminary data.</text>
</comment>
<dbReference type="Gene3D" id="3.30.565.10">
    <property type="entry name" value="Histidine kinase-like ATPase, C-terminal domain"/>
    <property type="match status" value="1"/>
</dbReference>
<keyword evidence="8" id="KW-0067">ATP-binding</keyword>
<dbReference type="Gene3D" id="3.30.450.20">
    <property type="entry name" value="PAS domain"/>
    <property type="match status" value="1"/>
</dbReference>
<dbReference type="SUPFAM" id="SSF55785">
    <property type="entry name" value="PYP-like sensor domain (PAS domain)"/>
    <property type="match status" value="1"/>
</dbReference>
<dbReference type="PROSITE" id="PS50112">
    <property type="entry name" value="PAS"/>
    <property type="match status" value="1"/>
</dbReference>
<name>A0A512HA51_9PROT</name>
<evidence type="ECO:0000256" key="9">
    <source>
        <dbReference type="ARBA" id="ARBA00023012"/>
    </source>
</evidence>
<evidence type="ECO:0000256" key="7">
    <source>
        <dbReference type="ARBA" id="ARBA00022777"/>
    </source>
</evidence>
<dbReference type="InterPro" id="IPR000014">
    <property type="entry name" value="PAS"/>
</dbReference>
<dbReference type="CDD" id="cd16922">
    <property type="entry name" value="HATPase_EvgS-ArcB-TorS-like"/>
    <property type="match status" value="1"/>
</dbReference>
<dbReference type="SMART" id="SM00387">
    <property type="entry name" value="HATPase_c"/>
    <property type="match status" value="1"/>
</dbReference>
<dbReference type="NCBIfam" id="TIGR00229">
    <property type="entry name" value="sensory_box"/>
    <property type="match status" value="1"/>
</dbReference>
<keyword evidence="16" id="KW-1185">Reference proteome</keyword>
<keyword evidence="6" id="KW-0547">Nucleotide-binding</keyword>
<dbReference type="InterPro" id="IPR003594">
    <property type="entry name" value="HATPase_dom"/>
</dbReference>
<evidence type="ECO:0000313" key="15">
    <source>
        <dbReference type="EMBL" id="GEO82270.1"/>
    </source>
</evidence>
<dbReference type="Pfam" id="PF13426">
    <property type="entry name" value="PAS_9"/>
    <property type="match status" value="1"/>
</dbReference>
<proteinExistence type="predicted"/>
<feature type="region of interest" description="Disordered" evidence="11">
    <location>
        <begin position="430"/>
        <end position="451"/>
    </location>
</feature>
<keyword evidence="10 12" id="KW-0472">Membrane</keyword>
<dbReference type="SMART" id="SM00388">
    <property type="entry name" value="HisKA"/>
    <property type="match status" value="1"/>
</dbReference>
<dbReference type="Pfam" id="PF00512">
    <property type="entry name" value="HisKA"/>
    <property type="match status" value="1"/>
</dbReference>
<evidence type="ECO:0000259" key="14">
    <source>
        <dbReference type="PROSITE" id="PS50112"/>
    </source>
</evidence>
<dbReference type="Pfam" id="PF02518">
    <property type="entry name" value="HATPase_c"/>
    <property type="match status" value="1"/>
</dbReference>
<dbReference type="PANTHER" id="PTHR43047:SF64">
    <property type="entry name" value="HISTIDINE KINASE CONTAINING CHEY-HOMOLOGOUS RECEIVER DOMAIN AND PAS DOMAIN-RELATED"/>
    <property type="match status" value="1"/>
</dbReference>
<dbReference type="GO" id="GO:0016020">
    <property type="term" value="C:membrane"/>
    <property type="evidence" value="ECO:0007669"/>
    <property type="project" value="UniProtKB-SubCell"/>
</dbReference>
<evidence type="ECO:0000256" key="6">
    <source>
        <dbReference type="ARBA" id="ARBA00022741"/>
    </source>
</evidence>
<keyword evidence="12" id="KW-0812">Transmembrane</keyword>
<dbReference type="GO" id="GO:0005524">
    <property type="term" value="F:ATP binding"/>
    <property type="evidence" value="ECO:0007669"/>
    <property type="project" value="UniProtKB-KW"/>
</dbReference>
<feature type="transmembrane region" description="Helical" evidence="12">
    <location>
        <begin position="48"/>
        <end position="69"/>
    </location>
</feature>
<organism evidence="15 16">
    <name type="scientific">Pararhodospirillum oryzae</name>
    <dbReference type="NCBI Taxonomy" id="478448"/>
    <lineage>
        <taxon>Bacteria</taxon>
        <taxon>Pseudomonadati</taxon>
        <taxon>Pseudomonadota</taxon>
        <taxon>Alphaproteobacteria</taxon>
        <taxon>Rhodospirillales</taxon>
        <taxon>Rhodospirillaceae</taxon>
        <taxon>Pararhodospirillum</taxon>
    </lineage>
</organism>
<evidence type="ECO:0000259" key="13">
    <source>
        <dbReference type="PROSITE" id="PS50109"/>
    </source>
</evidence>
<keyword evidence="12" id="KW-1133">Transmembrane helix</keyword>
<evidence type="ECO:0000256" key="1">
    <source>
        <dbReference type="ARBA" id="ARBA00000085"/>
    </source>
</evidence>
<dbReference type="SUPFAM" id="SSF47384">
    <property type="entry name" value="Homodimeric domain of signal transducing histidine kinase"/>
    <property type="match status" value="1"/>
</dbReference>
<feature type="domain" description="Histidine kinase" evidence="13">
    <location>
        <begin position="522"/>
        <end position="740"/>
    </location>
</feature>
<protein>
    <recommendedName>
        <fullName evidence="3">histidine kinase</fullName>
        <ecNumber evidence="3">2.7.13.3</ecNumber>
    </recommendedName>
</protein>
<dbReference type="Gene3D" id="1.10.287.130">
    <property type="match status" value="1"/>
</dbReference>
<evidence type="ECO:0000256" key="11">
    <source>
        <dbReference type="SAM" id="MobiDB-lite"/>
    </source>
</evidence>
<comment type="catalytic activity">
    <reaction evidence="1">
        <text>ATP + protein L-histidine = ADP + protein N-phospho-L-histidine.</text>
        <dbReference type="EC" id="2.7.13.3"/>
    </reaction>
</comment>
<evidence type="ECO:0000256" key="5">
    <source>
        <dbReference type="ARBA" id="ARBA00022679"/>
    </source>
</evidence>
<evidence type="ECO:0000256" key="12">
    <source>
        <dbReference type="SAM" id="Phobius"/>
    </source>
</evidence>
<dbReference type="FunFam" id="1.10.287.130:FF:000038">
    <property type="entry name" value="Sensory transduction histidine kinase"/>
    <property type="match status" value="1"/>
</dbReference>
<keyword evidence="7" id="KW-0418">Kinase</keyword>
<dbReference type="PRINTS" id="PR00344">
    <property type="entry name" value="BCTRLSENSOR"/>
</dbReference>
<dbReference type="InterPro" id="IPR036097">
    <property type="entry name" value="HisK_dim/P_sf"/>
</dbReference>
<dbReference type="InterPro" id="IPR036890">
    <property type="entry name" value="HATPase_C_sf"/>
</dbReference>
<evidence type="ECO:0000256" key="8">
    <source>
        <dbReference type="ARBA" id="ARBA00022840"/>
    </source>
</evidence>
<dbReference type="CDD" id="cd00130">
    <property type="entry name" value="PAS"/>
    <property type="match status" value="1"/>
</dbReference>
<reference evidence="15 16" key="1">
    <citation type="submission" date="2019-07" db="EMBL/GenBank/DDBJ databases">
        <title>Whole genome shotgun sequence of Rhodospirillum oryzae NBRC 107573.</title>
        <authorList>
            <person name="Hosoyama A."/>
            <person name="Uohara A."/>
            <person name="Ohji S."/>
            <person name="Ichikawa N."/>
        </authorList>
    </citation>
    <scope>NUCLEOTIDE SEQUENCE [LARGE SCALE GENOMIC DNA]</scope>
    <source>
        <strain evidence="15 16">NBRC 107573</strain>
    </source>
</reference>
<sequence>MNGVPAKKAWEGGVDETSLLFEKDATGTQTGRTKTGAMKFGQRQSVKVIGGLFALLVVVLFGLTLLVHYRASERQQVAQARLLAAMLENTLTHTLESAETALLALGEQAVRARVSENGDEALAAALQGAGVFAPHIRQIVVVERGHGRVLADSTGRSRGRILDLATLDVVPTPGESLERAGAGFGGPRALSRGLVIGRERPGRFLPLKGGLSDSSSQRLLPVAVHLDGGISVIGALNPLAFATFTDAAALGLTGMVWLSRLDGLPLFSFAQEQQARAVAPALTLLRVLSSGREEGVLPEKTSSSRDPDWEGQVLFRLSARYPVAVLVALSRQGTVLSWLKGDRALLLWDVGALLGLLAVGAKVGGELVRRTKLEHRLRLLSLTQGVFANSADAMVILDAEGRVVSVNPTFCALSGYEPCDVLGQASSRFARPGEAPPSGTATATRASVPPAPLVEPRPASWSLVCKDGAVRDVDLRTAPLGADTLVLTLRDITERMASERLLVEALHKAESANRAKSEFLANMSHELRTPLNAIIGFSDAMHLQALGPLPDHYDEYAQLILKSGRHLLEIINQILDLAKIEAGKFDLSLSTVMPAPVVEEVVSVLSPKAVERGLALNNQVWCHHPLSLDPLRFRQVLFNVVGNAIKYTQQGSVTLSSLCDEAGHRITVTDTGVGMTDEQMIMALQPFERVHGASMSRREEGTGLGLSLAQRIMTLHGGSLTLESQPGVGTTVTLTFPLDPGNAGVMTGETPMIALAPPAPLSSRSGVPSGST</sequence>
<dbReference type="GO" id="GO:0000155">
    <property type="term" value="F:phosphorelay sensor kinase activity"/>
    <property type="evidence" value="ECO:0007669"/>
    <property type="project" value="InterPro"/>
</dbReference>
<dbReference type="Proteomes" id="UP000321567">
    <property type="component" value="Unassembled WGS sequence"/>
</dbReference>
<gene>
    <name evidence="15" type="ORF">ROR02_24010</name>
</gene>
<dbReference type="EMBL" id="BJZO01000068">
    <property type="protein sequence ID" value="GEO82270.1"/>
    <property type="molecule type" value="Genomic_DNA"/>
</dbReference>
<keyword evidence="5" id="KW-0808">Transferase</keyword>
<evidence type="ECO:0000313" key="16">
    <source>
        <dbReference type="Proteomes" id="UP000321567"/>
    </source>
</evidence>
<dbReference type="InterPro" id="IPR003661">
    <property type="entry name" value="HisK_dim/P_dom"/>
</dbReference>
<evidence type="ECO:0000256" key="10">
    <source>
        <dbReference type="ARBA" id="ARBA00023136"/>
    </source>
</evidence>
<keyword evidence="4" id="KW-0597">Phosphoprotein</keyword>